<reference evidence="7 8" key="1">
    <citation type="submission" date="2020-04" db="EMBL/GenBank/DDBJ databases">
        <title>Enterovirga sp. isolate from soil.</title>
        <authorList>
            <person name="Chea S."/>
            <person name="Kim D.-U."/>
        </authorList>
    </citation>
    <scope>NUCLEOTIDE SEQUENCE [LARGE SCALE GENOMIC DNA]</scope>
    <source>
        <strain evidence="7 8">DB1703</strain>
    </source>
</reference>
<proteinExistence type="inferred from homology"/>
<evidence type="ECO:0000313" key="7">
    <source>
        <dbReference type="EMBL" id="NNM73279.1"/>
    </source>
</evidence>
<dbReference type="AlphaFoldDB" id="A0A849IA53"/>
<protein>
    <submittedName>
        <fullName evidence="7">Histone deacetylase family protein</fullName>
    </submittedName>
</protein>
<sequence>MLVTHSPASVLHDPTGYFRRGRTVEHPEQASRYRILRTAVEEAGHALLDTADHGIEPLRAVHTDSHLDLFRTAWDRKAELPGIGEEILTGHFSRPQMHARPEGLLGLLGYHMADTSTPVRAGTWEAIYGSAQAAISAADAVPERGAAYALCRPPGHHAYADSAGGFCFLNNTAIAAERLLARTGGPVAILDIDVHHGNGTQGIFYGRGDVLTVSVHADPANYFPFYAGYAGETGEGAGAGANLNIPLPQGTGDGAWLEAIGEGLRRIAAFRPAALVVALGFDASEHDPIGAFKVTTAGFEAAARAVAAAHGTVLLVQEGGYLCEALPGNLVAFLRAFEEARR</sequence>
<evidence type="ECO:0000256" key="5">
    <source>
        <dbReference type="ARBA" id="ARBA00022833"/>
    </source>
</evidence>
<dbReference type="PRINTS" id="PR01270">
    <property type="entry name" value="HDASUPER"/>
</dbReference>
<dbReference type="EMBL" id="JABEPP010000003">
    <property type="protein sequence ID" value="NNM73279.1"/>
    <property type="molecule type" value="Genomic_DNA"/>
</dbReference>
<comment type="cofactor">
    <cofactor evidence="1">
        <name>Zn(2+)</name>
        <dbReference type="ChEBI" id="CHEBI:29105"/>
    </cofactor>
</comment>
<organism evidence="7 8">
    <name type="scientific">Enterovirga aerilata</name>
    <dbReference type="NCBI Taxonomy" id="2730920"/>
    <lineage>
        <taxon>Bacteria</taxon>
        <taxon>Pseudomonadati</taxon>
        <taxon>Pseudomonadota</taxon>
        <taxon>Alphaproteobacteria</taxon>
        <taxon>Hyphomicrobiales</taxon>
        <taxon>Methylobacteriaceae</taxon>
        <taxon>Enterovirga</taxon>
    </lineage>
</organism>
<dbReference type="SUPFAM" id="SSF52768">
    <property type="entry name" value="Arginase/deacetylase"/>
    <property type="match status" value="1"/>
</dbReference>
<dbReference type="InterPro" id="IPR023801">
    <property type="entry name" value="His_deacetylse_dom"/>
</dbReference>
<gene>
    <name evidence="7" type="ORF">HJG44_12895</name>
</gene>
<name>A0A849IA53_9HYPH</name>
<dbReference type="GO" id="GO:0040029">
    <property type="term" value="P:epigenetic regulation of gene expression"/>
    <property type="evidence" value="ECO:0007669"/>
    <property type="project" value="TreeGrafter"/>
</dbReference>
<evidence type="ECO:0000256" key="3">
    <source>
        <dbReference type="ARBA" id="ARBA00022723"/>
    </source>
</evidence>
<comment type="similarity">
    <text evidence="2">Belongs to the histone deacetylase family.</text>
</comment>
<dbReference type="GO" id="GO:0016787">
    <property type="term" value="F:hydrolase activity"/>
    <property type="evidence" value="ECO:0007669"/>
    <property type="project" value="UniProtKB-KW"/>
</dbReference>
<evidence type="ECO:0000313" key="8">
    <source>
        <dbReference type="Proteomes" id="UP000564885"/>
    </source>
</evidence>
<dbReference type="Pfam" id="PF00850">
    <property type="entry name" value="Hist_deacetyl"/>
    <property type="match status" value="1"/>
</dbReference>
<dbReference type="PANTHER" id="PTHR10625">
    <property type="entry name" value="HISTONE DEACETYLASE HDAC1-RELATED"/>
    <property type="match status" value="1"/>
</dbReference>
<dbReference type="InterPro" id="IPR000286">
    <property type="entry name" value="HDACs"/>
</dbReference>
<dbReference type="GO" id="GO:0004407">
    <property type="term" value="F:histone deacetylase activity"/>
    <property type="evidence" value="ECO:0007669"/>
    <property type="project" value="TreeGrafter"/>
</dbReference>
<keyword evidence="5" id="KW-0862">Zinc</keyword>
<dbReference type="InterPro" id="IPR023696">
    <property type="entry name" value="Ureohydrolase_dom_sf"/>
</dbReference>
<evidence type="ECO:0000256" key="2">
    <source>
        <dbReference type="ARBA" id="ARBA00005947"/>
    </source>
</evidence>
<evidence type="ECO:0000256" key="4">
    <source>
        <dbReference type="ARBA" id="ARBA00022801"/>
    </source>
</evidence>
<accession>A0A849IA53</accession>
<dbReference type="Gene3D" id="3.40.800.20">
    <property type="entry name" value="Histone deacetylase domain"/>
    <property type="match status" value="1"/>
</dbReference>
<comment type="caution">
    <text evidence="7">The sequence shown here is derived from an EMBL/GenBank/DDBJ whole genome shotgun (WGS) entry which is preliminary data.</text>
</comment>
<evidence type="ECO:0000256" key="1">
    <source>
        <dbReference type="ARBA" id="ARBA00001947"/>
    </source>
</evidence>
<keyword evidence="3" id="KW-0479">Metal-binding</keyword>
<feature type="domain" description="Histone deacetylase" evidence="6">
    <location>
        <begin position="26"/>
        <end position="334"/>
    </location>
</feature>
<dbReference type="Proteomes" id="UP000564885">
    <property type="component" value="Unassembled WGS sequence"/>
</dbReference>
<keyword evidence="4" id="KW-0378">Hydrolase</keyword>
<keyword evidence="8" id="KW-1185">Reference proteome</keyword>
<dbReference type="CDD" id="cd10001">
    <property type="entry name" value="HDAC_classII_APAH"/>
    <property type="match status" value="1"/>
</dbReference>
<evidence type="ECO:0000259" key="6">
    <source>
        <dbReference type="Pfam" id="PF00850"/>
    </source>
</evidence>
<dbReference type="GO" id="GO:0046872">
    <property type="term" value="F:metal ion binding"/>
    <property type="evidence" value="ECO:0007669"/>
    <property type="project" value="UniProtKB-KW"/>
</dbReference>
<dbReference type="PANTHER" id="PTHR10625:SF17">
    <property type="entry name" value="HISTONE DEACETYLASE 8"/>
    <property type="match status" value="1"/>
</dbReference>
<dbReference type="InterPro" id="IPR037138">
    <property type="entry name" value="His_deacetylse_dom_sf"/>
</dbReference>
<dbReference type="RefSeq" id="WP_171218741.1">
    <property type="nucleotide sequence ID" value="NZ_JABEPP010000003.1"/>
</dbReference>